<sequence length="76" mass="9088">MSENNGWIKCSERLPERAERVLVLDDDMSCYFAALKFEGNRKYWELECYDQNIGYGVNVSFDEILYWRPELDLPQD</sequence>
<protein>
    <recommendedName>
        <fullName evidence="1">DUF551 domain-containing protein</fullName>
    </recommendedName>
</protein>
<organism evidence="2">
    <name type="scientific">Myoviridae sp. cttp71</name>
    <dbReference type="NCBI Taxonomy" id="2825195"/>
    <lineage>
        <taxon>Viruses</taxon>
        <taxon>Duplodnaviria</taxon>
        <taxon>Heunggongvirae</taxon>
        <taxon>Uroviricota</taxon>
        <taxon>Caudoviricetes</taxon>
    </lineage>
</organism>
<evidence type="ECO:0000313" key="2">
    <source>
        <dbReference type="EMBL" id="DAF89091.1"/>
    </source>
</evidence>
<dbReference type="EMBL" id="BK016002">
    <property type="protein sequence ID" value="DAF89091.1"/>
    <property type="molecule type" value="Genomic_DNA"/>
</dbReference>
<name>A0A8S5U3R4_9CAUD</name>
<dbReference type="InterPro" id="IPR007539">
    <property type="entry name" value="DUF551"/>
</dbReference>
<evidence type="ECO:0000259" key="1">
    <source>
        <dbReference type="Pfam" id="PF04448"/>
    </source>
</evidence>
<reference evidence="2" key="1">
    <citation type="journal article" date="2021" name="Proc. Natl. Acad. Sci. U.S.A.">
        <title>A Catalog of Tens of Thousands of Viruses from Human Metagenomes Reveals Hidden Associations with Chronic Diseases.</title>
        <authorList>
            <person name="Tisza M.J."/>
            <person name="Buck C.B."/>
        </authorList>
    </citation>
    <scope>NUCLEOTIDE SEQUENCE</scope>
    <source>
        <strain evidence="2">Cttp71</strain>
    </source>
</reference>
<dbReference type="Pfam" id="PF04448">
    <property type="entry name" value="DUF551"/>
    <property type="match status" value="1"/>
</dbReference>
<accession>A0A8S5U3R4</accession>
<proteinExistence type="predicted"/>
<feature type="domain" description="DUF551" evidence="1">
    <location>
        <begin position="6"/>
        <end position="44"/>
    </location>
</feature>